<dbReference type="NCBIfam" id="TIGR00447">
    <property type="entry name" value="pth"/>
    <property type="match status" value="1"/>
</dbReference>
<sequence>MKLFVGLGNPGREHKNNRHNVGCMLVDRTVADRGLSWTSEGKFKADLAKDPSTEDVFAKPQTFMNKSGEAVAALVNFFKLDPKDLVILYDDVDLDFGRIKKQFGGRSAGHHGIESILEKLGTEMFWRVRFGIGRPVLNPRDVYNWVLTNFSKEELDVVAAVNLTDLLDMH</sequence>
<gene>
    <name evidence="7" type="primary">pth</name>
    <name evidence="10" type="ORF">A2W32_02640</name>
</gene>
<dbReference type="Proteomes" id="UP000177371">
    <property type="component" value="Unassembled WGS sequence"/>
</dbReference>
<evidence type="ECO:0000256" key="5">
    <source>
        <dbReference type="ARBA" id="ARBA00038063"/>
    </source>
</evidence>
<dbReference type="GO" id="GO:0004045">
    <property type="term" value="F:peptidyl-tRNA hydrolase activity"/>
    <property type="evidence" value="ECO:0007669"/>
    <property type="project" value="UniProtKB-UniRule"/>
</dbReference>
<evidence type="ECO:0000313" key="11">
    <source>
        <dbReference type="Proteomes" id="UP000177371"/>
    </source>
</evidence>
<keyword evidence="7" id="KW-0963">Cytoplasm</keyword>
<dbReference type="GO" id="GO:0006515">
    <property type="term" value="P:protein quality control for misfolded or incompletely synthesized proteins"/>
    <property type="evidence" value="ECO:0007669"/>
    <property type="project" value="UniProtKB-UniRule"/>
</dbReference>
<keyword evidence="3 7" id="KW-0378">Hydrolase</keyword>
<protein>
    <recommendedName>
        <fullName evidence="6 7">Peptidyl-tRNA hydrolase</fullName>
        <shortName evidence="7">Pth</shortName>
        <ecNumber evidence="1 7">3.1.1.29</ecNumber>
    </recommendedName>
</protein>
<comment type="caution">
    <text evidence="10">The sequence shown here is derived from an EMBL/GenBank/DDBJ whole genome shotgun (WGS) entry which is preliminary data.</text>
</comment>
<evidence type="ECO:0000256" key="8">
    <source>
        <dbReference type="RuleBase" id="RU000673"/>
    </source>
</evidence>
<feature type="binding site" evidence="7">
    <location>
        <position position="65"/>
    </location>
    <ligand>
        <name>tRNA</name>
        <dbReference type="ChEBI" id="CHEBI:17843"/>
    </ligand>
</feature>
<dbReference type="HAMAP" id="MF_00083">
    <property type="entry name" value="Pept_tRNA_hydro_bact"/>
    <property type="match status" value="1"/>
</dbReference>
<evidence type="ECO:0000256" key="2">
    <source>
        <dbReference type="ARBA" id="ARBA00022555"/>
    </source>
</evidence>
<dbReference type="GO" id="GO:0072344">
    <property type="term" value="P:rescue of stalled ribosome"/>
    <property type="evidence" value="ECO:0007669"/>
    <property type="project" value="UniProtKB-UniRule"/>
</dbReference>
<proteinExistence type="inferred from homology"/>
<evidence type="ECO:0000256" key="9">
    <source>
        <dbReference type="RuleBase" id="RU004320"/>
    </source>
</evidence>
<dbReference type="InterPro" id="IPR001328">
    <property type="entry name" value="Pept_tRNA_hydro"/>
</dbReference>
<evidence type="ECO:0000256" key="3">
    <source>
        <dbReference type="ARBA" id="ARBA00022801"/>
    </source>
</evidence>
<dbReference type="CDD" id="cd00462">
    <property type="entry name" value="PTH"/>
    <property type="match status" value="1"/>
</dbReference>
<dbReference type="AlphaFoldDB" id="A0A1F4UVR8"/>
<comment type="function">
    <text evidence="7">Hydrolyzes ribosome-free peptidyl-tRNAs (with 1 or more amino acids incorporated), which drop off the ribosome during protein synthesis, or as a result of ribosome stalling.</text>
</comment>
<evidence type="ECO:0000256" key="7">
    <source>
        <dbReference type="HAMAP-Rule" id="MF_00083"/>
    </source>
</evidence>
<feature type="binding site" evidence="7">
    <location>
        <position position="14"/>
    </location>
    <ligand>
        <name>tRNA</name>
        <dbReference type="ChEBI" id="CHEBI:17843"/>
    </ligand>
</feature>
<dbReference type="GO" id="GO:0005737">
    <property type="term" value="C:cytoplasm"/>
    <property type="evidence" value="ECO:0007669"/>
    <property type="project" value="UniProtKB-SubCell"/>
</dbReference>
<feature type="binding site" evidence="7">
    <location>
        <position position="63"/>
    </location>
    <ligand>
        <name>tRNA</name>
        <dbReference type="ChEBI" id="CHEBI:17843"/>
    </ligand>
</feature>
<dbReference type="Gene3D" id="3.40.50.1470">
    <property type="entry name" value="Peptidyl-tRNA hydrolase"/>
    <property type="match status" value="1"/>
</dbReference>
<keyword evidence="4 7" id="KW-0694">RNA-binding</keyword>
<feature type="site" description="Stabilizes the basic form of H active site to accept a proton" evidence="7">
    <location>
        <position position="90"/>
    </location>
</feature>
<evidence type="ECO:0000256" key="4">
    <source>
        <dbReference type="ARBA" id="ARBA00022884"/>
    </source>
</evidence>
<keyword evidence="2 7" id="KW-0820">tRNA-binding</keyword>
<dbReference type="Pfam" id="PF01195">
    <property type="entry name" value="Pept_tRNA_hydro"/>
    <property type="match status" value="1"/>
</dbReference>
<comment type="subunit">
    <text evidence="7">Monomer.</text>
</comment>
<reference evidence="10 11" key="1">
    <citation type="journal article" date="2016" name="Nat. Commun.">
        <title>Thousands of microbial genomes shed light on interconnected biogeochemical processes in an aquifer system.</title>
        <authorList>
            <person name="Anantharaman K."/>
            <person name="Brown C.T."/>
            <person name="Hug L.A."/>
            <person name="Sharon I."/>
            <person name="Castelle C.J."/>
            <person name="Probst A.J."/>
            <person name="Thomas B.C."/>
            <person name="Singh A."/>
            <person name="Wilkins M.J."/>
            <person name="Karaoz U."/>
            <person name="Brodie E.L."/>
            <person name="Williams K.H."/>
            <person name="Hubbard S.S."/>
            <person name="Banfield J.F."/>
        </authorList>
    </citation>
    <scope>NUCLEOTIDE SEQUENCE [LARGE SCALE GENOMIC DNA]</scope>
</reference>
<dbReference type="InterPro" id="IPR018171">
    <property type="entry name" value="Pept_tRNA_hydro_CS"/>
</dbReference>
<dbReference type="PROSITE" id="PS01195">
    <property type="entry name" value="PEPT_TRNA_HYDROL_1"/>
    <property type="match status" value="1"/>
</dbReference>
<feature type="site" description="Discriminates between blocked and unblocked aminoacyl-tRNA" evidence="7">
    <location>
        <position position="9"/>
    </location>
</feature>
<feature type="active site" description="Proton acceptor" evidence="7">
    <location>
        <position position="19"/>
    </location>
</feature>
<dbReference type="GO" id="GO:0000049">
    <property type="term" value="F:tRNA binding"/>
    <property type="evidence" value="ECO:0007669"/>
    <property type="project" value="UniProtKB-UniRule"/>
</dbReference>
<comment type="similarity">
    <text evidence="5 7 9">Belongs to the PTH family.</text>
</comment>
<comment type="catalytic activity">
    <reaction evidence="7 8">
        <text>an N-acyl-L-alpha-aminoacyl-tRNA + H2O = an N-acyl-L-amino acid + a tRNA + H(+)</text>
        <dbReference type="Rhea" id="RHEA:54448"/>
        <dbReference type="Rhea" id="RHEA-COMP:10123"/>
        <dbReference type="Rhea" id="RHEA-COMP:13883"/>
        <dbReference type="ChEBI" id="CHEBI:15377"/>
        <dbReference type="ChEBI" id="CHEBI:15378"/>
        <dbReference type="ChEBI" id="CHEBI:59874"/>
        <dbReference type="ChEBI" id="CHEBI:78442"/>
        <dbReference type="ChEBI" id="CHEBI:138191"/>
        <dbReference type="EC" id="3.1.1.29"/>
    </reaction>
</comment>
<accession>A0A1F4UVR8</accession>
<dbReference type="PANTHER" id="PTHR17224:SF1">
    <property type="entry name" value="PEPTIDYL-TRNA HYDROLASE"/>
    <property type="match status" value="1"/>
</dbReference>
<evidence type="ECO:0000256" key="6">
    <source>
        <dbReference type="ARBA" id="ARBA00050038"/>
    </source>
</evidence>
<dbReference type="EC" id="3.1.1.29" evidence="1 7"/>
<dbReference type="SUPFAM" id="SSF53178">
    <property type="entry name" value="Peptidyl-tRNA hydrolase-like"/>
    <property type="match status" value="1"/>
</dbReference>
<dbReference type="EMBL" id="MEUT01000058">
    <property type="protein sequence ID" value="OGC48976.1"/>
    <property type="molecule type" value="Genomic_DNA"/>
</dbReference>
<dbReference type="PANTHER" id="PTHR17224">
    <property type="entry name" value="PEPTIDYL-TRNA HYDROLASE"/>
    <property type="match status" value="1"/>
</dbReference>
<dbReference type="InterPro" id="IPR036416">
    <property type="entry name" value="Pept_tRNA_hydro_sf"/>
</dbReference>
<comment type="function">
    <text evidence="7">Catalyzes the release of premature peptidyl moieties from peptidyl-tRNA molecules trapped in stalled 50S ribosomal subunits, and thus maintains levels of free tRNAs and 50S ribosomes.</text>
</comment>
<name>A0A1F4UVR8_UNCKA</name>
<comment type="subcellular location">
    <subcellularLocation>
        <location evidence="7">Cytoplasm</location>
    </subcellularLocation>
</comment>
<dbReference type="STRING" id="1802610.A2W32_02640"/>
<evidence type="ECO:0000256" key="1">
    <source>
        <dbReference type="ARBA" id="ARBA00013260"/>
    </source>
</evidence>
<comment type="caution">
    <text evidence="7">Lacks conserved residue(s) required for the propagation of feature annotation.</text>
</comment>
<evidence type="ECO:0000313" key="10">
    <source>
        <dbReference type="EMBL" id="OGC48976.1"/>
    </source>
</evidence>
<organism evidence="10 11">
    <name type="scientific">candidate division WWE3 bacterium RBG_16_37_10</name>
    <dbReference type="NCBI Taxonomy" id="1802610"/>
    <lineage>
        <taxon>Bacteria</taxon>
        <taxon>Katanobacteria</taxon>
    </lineage>
</organism>